<dbReference type="SUPFAM" id="SSF50156">
    <property type="entry name" value="PDZ domain-like"/>
    <property type="match status" value="1"/>
</dbReference>
<dbReference type="InterPro" id="IPR012675">
    <property type="entry name" value="Beta-grasp_dom_sf"/>
</dbReference>
<comment type="caution">
    <text evidence="6">The sequence shown here is derived from an EMBL/GenBank/DDBJ whole genome shotgun (WGS) entry which is preliminary data.</text>
</comment>
<evidence type="ECO:0000313" key="6">
    <source>
        <dbReference type="EMBL" id="KAJ8598441.1"/>
    </source>
</evidence>
<keyword evidence="3" id="KW-0732">Signal</keyword>
<dbReference type="InterPro" id="IPR036034">
    <property type="entry name" value="PDZ_sf"/>
</dbReference>
<dbReference type="PROSITE" id="PS51085">
    <property type="entry name" value="2FE2S_FER_2"/>
    <property type="match status" value="1"/>
</dbReference>
<dbReference type="PROSITE" id="PS50106">
    <property type="entry name" value="PDZ"/>
    <property type="match status" value="1"/>
</dbReference>
<evidence type="ECO:0000313" key="7">
    <source>
        <dbReference type="Proteomes" id="UP001230188"/>
    </source>
</evidence>
<proteinExistence type="predicted"/>
<feature type="domain" description="2Fe-2S ferredoxin-type" evidence="5">
    <location>
        <begin position="170"/>
        <end position="275"/>
    </location>
</feature>
<organism evidence="6 7">
    <name type="scientific">Chrysophaeum taylorii</name>
    <dbReference type="NCBI Taxonomy" id="2483200"/>
    <lineage>
        <taxon>Eukaryota</taxon>
        <taxon>Sar</taxon>
        <taxon>Stramenopiles</taxon>
        <taxon>Ochrophyta</taxon>
        <taxon>Pelagophyceae</taxon>
        <taxon>Pelagomonadales</taxon>
        <taxon>Pelagomonadaceae</taxon>
        <taxon>Chrysophaeum</taxon>
    </lineage>
</organism>
<dbReference type="InterPro" id="IPR001041">
    <property type="entry name" value="2Fe-2S_ferredoxin-type"/>
</dbReference>
<evidence type="ECO:0000256" key="3">
    <source>
        <dbReference type="SAM" id="SignalP"/>
    </source>
</evidence>
<evidence type="ECO:0008006" key="8">
    <source>
        <dbReference type="Google" id="ProtNLM"/>
    </source>
</evidence>
<dbReference type="Proteomes" id="UP001230188">
    <property type="component" value="Unassembled WGS sequence"/>
</dbReference>
<dbReference type="GO" id="GO:0051537">
    <property type="term" value="F:2 iron, 2 sulfur cluster binding"/>
    <property type="evidence" value="ECO:0007669"/>
    <property type="project" value="UniProtKB-KW"/>
</dbReference>
<feature type="signal peptide" evidence="3">
    <location>
        <begin position="1"/>
        <end position="20"/>
    </location>
</feature>
<dbReference type="SUPFAM" id="SSF54292">
    <property type="entry name" value="2Fe-2S ferredoxin-like"/>
    <property type="match status" value="1"/>
</dbReference>
<keyword evidence="2" id="KW-0411">Iron-sulfur</keyword>
<dbReference type="Gene3D" id="3.10.20.30">
    <property type="match status" value="1"/>
</dbReference>
<dbReference type="SMART" id="SM00228">
    <property type="entry name" value="PDZ"/>
    <property type="match status" value="1"/>
</dbReference>
<gene>
    <name evidence="6" type="ORF">CTAYLR_006860</name>
</gene>
<dbReference type="InterPro" id="IPR001478">
    <property type="entry name" value="PDZ"/>
</dbReference>
<protein>
    <recommendedName>
        <fullName evidence="8">PDZ domain-containing protein</fullName>
    </recommendedName>
</protein>
<dbReference type="CDD" id="cd00136">
    <property type="entry name" value="PDZ_canonical"/>
    <property type="match status" value="1"/>
</dbReference>
<accession>A0AAD7XHE1</accession>
<evidence type="ECO:0000259" key="5">
    <source>
        <dbReference type="PROSITE" id="PS51085"/>
    </source>
</evidence>
<dbReference type="EMBL" id="JAQMWT010000673">
    <property type="protein sequence ID" value="KAJ8598441.1"/>
    <property type="molecule type" value="Genomic_DNA"/>
</dbReference>
<evidence type="ECO:0000256" key="2">
    <source>
        <dbReference type="ARBA" id="ARBA00023014"/>
    </source>
</evidence>
<dbReference type="AlphaFoldDB" id="A0AAD7XHE1"/>
<sequence>MVAATTRLIIAMMWWWPTYAAALQLSSHERLRVRCRMGRWDPPPTGGRSAAEDLSREAIAAASGAFVADARATVVELPRGATGIEWGTDLSFVGVYVRALEPGGAAELSGLARPGAQLVAINGTQVFNARFDEVMSLLGREAPVVNLEFFDGTRDDLFAATGISTNDVGDDLTITVKDGDRVVAEIPARKGVNLRDALVGYGLDVYRGTTRWTNCSGKQMCGTCIVDFEKGAEVTNRKSNDEDGTLNLQKCAPSTRLSCVTFAYGDVTVSLQPERSGFFGSATSGSAW</sequence>
<dbReference type="CDD" id="cd00207">
    <property type="entry name" value="fer2"/>
    <property type="match status" value="1"/>
</dbReference>
<reference evidence="6" key="1">
    <citation type="submission" date="2023-01" db="EMBL/GenBank/DDBJ databases">
        <title>Metagenome sequencing of chrysophaentin producing Chrysophaeum taylorii.</title>
        <authorList>
            <person name="Davison J."/>
            <person name="Bewley C."/>
        </authorList>
    </citation>
    <scope>NUCLEOTIDE SEQUENCE</scope>
    <source>
        <strain evidence="6">NIES-1699</strain>
    </source>
</reference>
<feature type="domain" description="PDZ" evidence="4">
    <location>
        <begin position="74"/>
        <end position="153"/>
    </location>
</feature>
<dbReference type="InterPro" id="IPR036010">
    <property type="entry name" value="2Fe-2S_ferredoxin-like_sf"/>
</dbReference>
<keyword evidence="1" id="KW-0479">Metal-binding</keyword>
<keyword evidence="1" id="KW-0001">2Fe-2S</keyword>
<evidence type="ECO:0000256" key="1">
    <source>
        <dbReference type="ARBA" id="ARBA00022714"/>
    </source>
</evidence>
<name>A0AAD7XHE1_9STRA</name>
<keyword evidence="7" id="KW-1185">Reference proteome</keyword>
<feature type="chain" id="PRO_5041964766" description="PDZ domain-containing protein" evidence="3">
    <location>
        <begin position="21"/>
        <end position="288"/>
    </location>
</feature>
<keyword evidence="1" id="KW-0408">Iron</keyword>
<evidence type="ECO:0000259" key="4">
    <source>
        <dbReference type="PROSITE" id="PS50106"/>
    </source>
</evidence>
<dbReference type="Gene3D" id="2.30.42.10">
    <property type="match status" value="1"/>
</dbReference>